<sequence length="131" mass="14330">MSSWLDLVRAEVKASGSITATAKRMNCSRSALSQVINHCGPYGTGKASVSKLAEKAIHAFTKVHCPFLTEFHGQATVITGAECRGHADRETPPINNPRELRHWRACQTCPHRAKYVSPQATPSSEIIGEFQ</sequence>
<keyword evidence="2" id="KW-1185">Reference proteome</keyword>
<evidence type="ECO:0000313" key="2">
    <source>
        <dbReference type="Proteomes" id="UP001234798"/>
    </source>
</evidence>
<evidence type="ECO:0000313" key="1">
    <source>
        <dbReference type="EMBL" id="WMD23076.1"/>
    </source>
</evidence>
<dbReference type="RefSeq" id="WP_306948705.1">
    <property type="nucleotide sequence ID" value="NZ_CP132976.1"/>
</dbReference>
<proteinExistence type="predicted"/>
<organism evidence="1 2">
    <name type="scientific">Achromobacter seleniivolatilans</name>
    <dbReference type="NCBI Taxonomy" id="3047478"/>
    <lineage>
        <taxon>Bacteria</taxon>
        <taxon>Pseudomonadati</taxon>
        <taxon>Pseudomonadota</taxon>
        <taxon>Betaproteobacteria</taxon>
        <taxon>Burkholderiales</taxon>
        <taxon>Alcaligenaceae</taxon>
        <taxon>Achromobacter</taxon>
    </lineage>
</organism>
<gene>
    <name evidence="1" type="ORF">RAS12_12080</name>
</gene>
<dbReference type="EMBL" id="CP132976">
    <property type="protein sequence ID" value="WMD23076.1"/>
    <property type="molecule type" value="Genomic_DNA"/>
</dbReference>
<name>A0ABY9M7R3_9BURK</name>
<accession>A0ABY9M7R3</accession>
<dbReference type="Proteomes" id="UP001234798">
    <property type="component" value="Chromosome"/>
</dbReference>
<protein>
    <submittedName>
        <fullName evidence="1">Uncharacterized protein</fullName>
    </submittedName>
</protein>
<reference evidence="1 2" key="1">
    <citation type="submission" date="2023-08" db="EMBL/GenBank/DDBJ databases">
        <title>Achromobacter seleniivolatilans sp. nov., isolated from seleniferous soil.</title>
        <authorList>
            <person name="Zhang S."/>
            <person name="Li K."/>
            <person name="Peng J."/>
            <person name="Zhao Q."/>
            <person name="Wang H."/>
            <person name="Guo Y."/>
        </authorList>
    </citation>
    <scope>NUCLEOTIDE SEQUENCE [LARGE SCALE GENOMIC DNA]</scope>
    <source>
        <strain evidence="1 2">R39</strain>
    </source>
</reference>